<evidence type="ECO:0000313" key="2">
    <source>
        <dbReference type="Proteomes" id="UP000236753"/>
    </source>
</evidence>
<dbReference type="OrthoDB" id="7469703at2"/>
<protein>
    <submittedName>
        <fullName evidence="1">P-type conjugative transfer protein TrbJ</fullName>
    </submittedName>
</protein>
<gene>
    <name evidence="1" type="ORF">SAMN05216334_12417</name>
</gene>
<sequence length="265" mass="29385">MINRKNLTALGVAILLATGDAGYSSISRAGGMAVIDLSNIKQTTVTAYESVEMRLKQIDQYRTQLQQYENMLRNTVAPAAYVWAKAEYTMNRLVQASNTLKYYQDQGGVENYLNRYRNASYYSGSPCFNLGGNCSDTAWDLIKQGQTTSTNAQKSANDASLRGLEIHQDGVPLDAAHLQLLQSRAETAGGQLEAIQYANQLAAYQSNQLLQLRTMMIAQFNAENARNQAQTDREAMQQAAHQAATKRLSPINFPAPKIWNVRDAF</sequence>
<dbReference type="InterPro" id="IPR014147">
    <property type="entry name" value="T4SS_TrbJ"/>
</dbReference>
<proteinExistence type="predicted"/>
<reference evidence="1 2" key="1">
    <citation type="submission" date="2016-10" db="EMBL/GenBank/DDBJ databases">
        <authorList>
            <person name="de Groot N.N."/>
        </authorList>
    </citation>
    <scope>NUCLEOTIDE SEQUENCE [LARGE SCALE GENOMIC DNA]</scope>
    <source>
        <strain evidence="1 2">Nm13</strain>
    </source>
</reference>
<name>A0A1H5X650_9PROT</name>
<dbReference type="NCBIfam" id="TIGR02780">
    <property type="entry name" value="TrbJ_Ti"/>
    <property type="match status" value="1"/>
</dbReference>
<evidence type="ECO:0000313" key="1">
    <source>
        <dbReference type="EMBL" id="SEG06860.1"/>
    </source>
</evidence>
<dbReference type="EMBL" id="FNUX01000024">
    <property type="protein sequence ID" value="SEG06860.1"/>
    <property type="molecule type" value="Genomic_DNA"/>
</dbReference>
<accession>A0A1H5X650</accession>
<organism evidence="1 2">
    <name type="scientific">Nitrosomonas ureae</name>
    <dbReference type="NCBI Taxonomy" id="44577"/>
    <lineage>
        <taxon>Bacteria</taxon>
        <taxon>Pseudomonadati</taxon>
        <taxon>Pseudomonadota</taxon>
        <taxon>Betaproteobacteria</taxon>
        <taxon>Nitrosomonadales</taxon>
        <taxon>Nitrosomonadaceae</taxon>
        <taxon>Nitrosomonas</taxon>
    </lineage>
</organism>
<dbReference type="AlphaFoldDB" id="A0A1H5X650"/>
<dbReference type="RefSeq" id="WP_103967205.1">
    <property type="nucleotide sequence ID" value="NZ_FNUX01000024.1"/>
</dbReference>
<dbReference type="Proteomes" id="UP000236753">
    <property type="component" value="Unassembled WGS sequence"/>
</dbReference>
<dbReference type="SUPFAM" id="SSF101082">
    <property type="entry name" value="Typo IV secretion system protein TraC"/>
    <property type="match status" value="1"/>
</dbReference>